<keyword evidence="3" id="KW-0479">Metal-binding</keyword>
<proteinExistence type="inferred from homology"/>
<evidence type="ECO:0000256" key="2">
    <source>
        <dbReference type="ARBA" id="ARBA00022670"/>
    </source>
</evidence>
<dbReference type="InterPro" id="IPR001818">
    <property type="entry name" value="Pept_M10_metallopeptidase"/>
</dbReference>
<dbReference type="Proteomes" id="UP001164746">
    <property type="component" value="Chromosome 1"/>
</dbReference>
<keyword evidence="5" id="KW-0862">Zinc</keyword>
<evidence type="ECO:0000256" key="1">
    <source>
        <dbReference type="ARBA" id="ARBA00010370"/>
    </source>
</evidence>
<gene>
    <name evidence="10" type="ORF">MAR_006972</name>
</gene>
<evidence type="ECO:0000313" key="10">
    <source>
        <dbReference type="EMBL" id="WAQ94501.1"/>
    </source>
</evidence>
<dbReference type="SMART" id="SM00235">
    <property type="entry name" value="ZnMc"/>
    <property type="match status" value="1"/>
</dbReference>
<dbReference type="SUPFAM" id="SSF55486">
    <property type="entry name" value="Metalloproteases ('zincins'), catalytic domain"/>
    <property type="match status" value="1"/>
</dbReference>
<evidence type="ECO:0000259" key="9">
    <source>
        <dbReference type="SMART" id="SM00235"/>
    </source>
</evidence>
<dbReference type="CDD" id="cd04278">
    <property type="entry name" value="ZnMc_MMP"/>
    <property type="match status" value="1"/>
</dbReference>
<dbReference type="Pfam" id="PF00413">
    <property type="entry name" value="Peptidase_M10"/>
    <property type="match status" value="2"/>
</dbReference>
<feature type="chain" id="PRO_5046211594" evidence="8">
    <location>
        <begin position="21"/>
        <end position="344"/>
    </location>
</feature>
<dbReference type="InterPro" id="IPR021190">
    <property type="entry name" value="Pept_M10A"/>
</dbReference>
<dbReference type="SUPFAM" id="SSF47090">
    <property type="entry name" value="PGBD-like"/>
    <property type="match status" value="1"/>
</dbReference>
<organism evidence="10 11">
    <name type="scientific">Mya arenaria</name>
    <name type="common">Soft-shell clam</name>
    <dbReference type="NCBI Taxonomy" id="6604"/>
    <lineage>
        <taxon>Eukaryota</taxon>
        <taxon>Metazoa</taxon>
        <taxon>Spiralia</taxon>
        <taxon>Lophotrochozoa</taxon>
        <taxon>Mollusca</taxon>
        <taxon>Bivalvia</taxon>
        <taxon>Autobranchia</taxon>
        <taxon>Heteroconchia</taxon>
        <taxon>Euheterodonta</taxon>
        <taxon>Imparidentia</taxon>
        <taxon>Neoheterodontei</taxon>
        <taxon>Myida</taxon>
        <taxon>Myoidea</taxon>
        <taxon>Myidae</taxon>
        <taxon>Mya</taxon>
    </lineage>
</organism>
<reference evidence="10" key="1">
    <citation type="submission" date="2022-11" db="EMBL/GenBank/DDBJ databases">
        <title>Centuries of genome instability and evolution in soft-shell clam transmissible cancer (bioRxiv).</title>
        <authorList>
            <person name="Hart S.F.M."/>
            <person name="Yonemitsu M.A."/>
            <person name="Giersch R.M."/>
            <person name="Beal B.F."/>
            <person name="Arriagada G."/>
            <person name="Davis B.W."/>
            <person name="Ostrander E.A."/>
            <person name="Goff S.P."/>
            <person name="Metzger M.J."/>
        </authorList>
    </citation>
    <scope>NUCLEOTIDE SEQUENCE</scope>
    <source>
        <strain evidence="10">MELC-2E11</strain>
        <tissue evidence="10">Siphon/mantle</tissue>
    </source>
</reference>
<evidence type="ECO:0000256" key="7">
    <source>
        <dbReference type="SAM" id="MobiDB-lite"/>
    </source>
</evidence>
<dbReference type="Gene3D" id="3.40.390.10">
    <property type="entry name" value="Collagenase (Catalytic Domain)"/>
    <property type="match status" value="1"/>
</dbReference>
<accession>A0ABY7DA11</accession>
<evidence type="ECO:0000256" key="4">
    <source>
        <dbReference type="ARBA" id="ARBA00022801"/>
    </source>
</evidence>
<feature type="compositionally biased region" description="Pro residues" evidence="7">
    <location>
        <begin position="279"/>
        <end position="292"/>
    </location>
</feature>
<dbReference type="PANTHER" id="PTHR10201:SF331">
    <property type="entry name" value="MATRIX METALLOPROTEINASE-14-LIKE ISOFORM X1"/>
    <property type="match status" value="1"/>
</dbReference>
<dbReference type="PRINTS" id="PR00138">
    <property type="entry name" value="MATRIXIN"/>
</dbReference>
<evidence type="ECO:0000256" key="3">
    <source>
        <dbReference type="ARBA" id="ARBA00022723"/>
    </source>
</evidence>
<evidence type="ECO:0000313" key="11">
    <source>
        <dbReference type="Proteomes" id="UP001164746"/>
    </source>
</evidence>
<evidence type="ECO:0000256" key="8">
    <source>
        <dbReference type="SAM" id="SignalP"/>
    </source>
</evidence>
<evidence type="ECO:0000256" key="6">
    <source>
        <dbReference type="ARBA" id="ARBA00023049"/>
    </source>
</evidence>
<feature type="domain" description="Peptidase metallopeptidase" evidence="9">
    <location>
        <begin position="130"/>
        <end position="266"/>
    </location>
</feature>
<feature type="signal peptide" evidence="8">
    <location>
        <begin position="1"/>
        <end position="20"/>
    </location>
</feature>
<name>A0ABY7DA11_MYAAR</name>
<dbReference type="InterPro" id="IPR033739">
    <property type="entry name" value="M10A_MMP"/>
</dbReference>
<keyword evidence="4" id="KW-0378">Hydrolase</keyword>
<dbReference type="EMBL" id="CP111012">
    <property type="protein sequence ID" value="WAQ94501.1"/>
    <property type="molecule type" value="Genomic_DNA"/>
</dbReference>
<comment type="similarity">
    <text evidence="1">Belongs to the peptidase M10A family.</text>
</comment>
<evidence type="ECO:0000256" key="5">
    <source>
        <dbReference type="ARBA" id="ARBA00022833"/>
    </source>
</evidence>
<keyword evidence="11" id="KW-1185">Reference proteome</keyword>
<feature type="non-terminal residue" evidence="10">
    <location>
        <position position="344"/>
    </location>
</feature>
<dbReference type="InterPro" id="IPR024079">
    <property type="entry name" value="MetalloPept_cat_dom_sf"/>
</dbReference>
<dbReference type="PANTHER" id="PTHR10201">
    <property type="entry name" value="MATRIX METALLOPROTEINASE"/>
    <property type="match status" value="1"/>
</dbReference>
<feature type="region of interest" description="Disordered" evidence="7">
    <location>
        <begin position="267"/>
        <end position="292"/>
    </location>
</feature>
<sequence>MWKLLTWVVLCGQIVQHVYGVVCELPVNCPSKTQKYLTDFGYLDPHRSECTEEDIMAALTKFQELNIGFKGLHVTGGCDNITTFVMDQPRCGCEDIVKGNETKMMKNTIRYVDPLSPQEFRTGNTKWGSRSLTWFVEKYPVKNNHLTRSQVDDAMRRGLQIWADKTKLTFTRAANSRADIVIRGTFSRMRFFPESGLVHFDDDEHFVLNSNSGTELYIVAAHEFGHTLGISHSNIKESLMAPYYRYSDNLQLHSDDISAIQSLYGPPDANPVHTTNAPIPTPRPTPPRPSPEVPDYCNIQVQASFRISDTSYIFSREVVSQRRRILKVYTMTSSGISVQGRDIR</sequence>
<keyword evidence="8" id="KW-0732">Signal</keyword>
<dbReference type="InterPro" id="IPR036365">
    <property type="entry name" value="PGBD-like_sf"/>
</dbReference>
<protein>
    <submittedName>
        <fullName evidence="10">MMP10-like protein</fullName>
    </submittedName>
</protein>
<keyword evidence="6" id="KW-0482">Metalloprotease</keyword>
<dbReference type="InterPro" id="IPR006026">
    <property type="entry name" value="Peptidase_Metallo"/>
</dbReference>
<keyword evidence="2" id="KW-0645">Protease</keyword>
<dbReference type="PIRSF" id="PIRSF001191">
    <property type="entry name" value="Peptidase_M10A_matrix"/>
    <property type="match status" value="1"/>
</dbReference>